<feature type="region of interest" description="Disordered" evidence="1">
    <location>
        <begin position="373"/>
        <end position="399"/>
    </location>
</feature>
<feature type="region of interest" description="Disordered" evidence="1">
    <location>
        <begin position="174"/>
        <end position="267"/>
    </location>
</feature>
<feature type="region of interest" description="Disordered" evidence="1">
    <location>
        <begin position="115"/>
        <end position="140"/>
    </location>
</feature>
<evidence type="ECO:0000256" key="1">
    <source>
        <dbReference type="SAM" id="MobiDB-lite"/>
    </source>
</evidence>
<name>A0A2P6TI38_CHLSO</name>
<sequence length="739" mass="75215">MSAACPAHDPRSPAKRPPLAAPNPPPAAATAQPPPLLPLHLQHAVHQALTDLQAQRLLYPQQCAAAEAEGASARQEAQQRVAAALGPFSYSSALSDLDAARQAAKQLARRRLQLHSPDEGGAPAGGSLDPSLPSPAATAAAANEEEALWAGFETFSAAVSAEVDRRIATARLHPPAQAAARGERLRHLQQRHLPQQAAAVAGPAADLPASRQPLGSLQQQEARLPPTAAVKPAVAQRKRERSPQAPQSLPQAVPGGGRKEPDAAGSSGLQRMLADLTAALQGALPPAEVQLQEADSSGGPGGLPAVLLPHGIEASVLQDAGSLLQAVLDRMEGMEQRTAALGDGLCCGQPPADSPGQQGQDAAVQWDQPFSVASDEELPDSPSSSTCASPTASAGSGSHREADELLLAANKEGDSQQAERQQAVLDELAALSIRQYQQHAYLAEDLGCRLLAAADGAWDAAAAGADKPVPARSPAALASPSLTASYDAASSSADGSGTPAGSSCLASEENSSLLSSATTSSSLGVGARHKARALRYRLLRRRLEQATGVRASLLPEECGAPSESDCLSPATDASLATPLLCKLPGGGSKQRLRRLQEEPAIVEQAVAGQLPVGMEAAVEAEMATSAAAAAEAPSPSEGSLATLAEADGEAPPAGSPSTAAAGGDSDAERSPPLDSHLADHLSSATPSDCPTLGSRVVGGMAAGEAPAAGDGEERFSGRPWRRISESSCSTLREISVADY</sequence>
<comment type="caution">
    <text evidence="2">The sequence shown here is derived from an EMBL/GenBank/DDBJ whole genome shotgun (WGS) entry which is preliminary data.</text>
</comment>
<feature type="compositionally biased region" description="Low complexity" evidence="1">
    <location>
        <begin position="125"/>
        <end position="140"/>
    </location>
</feature>
<feature type="compositionally biased region" description="Low complexity" evidence="1">
    <location>
        <begin position="650"/>
        <end position="664"/>
    </location>
</feature>
<feature type="compositionally biased region" description="Low complexity" evidence="1">
    <location>
        <begin position="380"/>
        <end position="397"/>
    </location>
</feature>
<dbReference type="AlphaFoldDB" id="A0A2P6TI38"/>
<gene>
    <name evidence="2" type="ORF">C2E21_7199</name>
</gene>
<keyword evidence="3" id="KW-1185">Reference proteome</keyword>
<dbReference type="EMBL" id="LHPG02000015">
    <property type="protein sequence ID" value="PRW33964.1"/>
    <property type="molecule type" value="Genomic_DNA"/>
</dbReference>
<dbReference type="Proteomes" id="UP000239899">
    <property type="component" value="Unassembled WGS sequence"/>
</dbReference>
<feature type="region of interest" description="Disordered" evidence="1">
    <location>
        <begin position="646"/>
        <end position="727"/>
    </location>
</feature>
<feature type="region of interest" description="Disordered" evidence="1">
    <location>
        <begin position="1"/>
        <end position="36"/>
    </location>
</feature>
<evidence type="ECO:0000313" key="3">
    <source>
        <dbReference type="Proteomes" id="UP000239899"/>
    </source>
</evidence>
<accession>A0A2P6TI38</accession>
<feature type="compositionally biased region" description="Pro residues" evidence="1">
    <location>
        <begin position="15"/>
        <end position="36"/>
    </location>
</feature>
<organism evidence="2 3">
    <name type="scientific">Chlorella sorokiniana</name>
    <name type="common">Freshwater green alga</name>
    <dbReference type="NCBI Taxonomy" id="3076"/>
    <lineage>
        <taxon>Eukaryota</taxon>
        <taxon>Viridiplantae</taxon>
        <taxon>Chlorophyta</taxon>
        <taxon>core chlorophytes</taxon>
        <taxon>Trebouxiophyceae</taxon>
        <taxon>Chlorellales</taxon>
        <taxon>Chlorellaceae</taxon>
        <taxon>Chlorella clade</taxon>
        <taxon>Chlorella</taxon>
    </lineage>
</organism>
<feature type="compositionally biased region" description="Basic and acidic residues" evidence="1">
    <location>
        <begin position="666"/>
        <end position="679"/>
    </location>
</feature>
<evidence type="ECO:0000313" key="2">
    <source>
        <dbReference type="EMBL" id="PRW33964.1"/>
    </source>
</evidence>
<feature type="compositionally biased region" description="Low complexity" evidence="1">
    <location>
        <begin position="191"/>
        <end position="209"/>
    </location>
</feature>
<reference evidence="2 3" key="1">
    <citation type="journal article" date="2018" name="Plant J.">
        <title>Genome sequences of Chlorella sorokiniana UTEX 1602 and Micractinium conductrix SAG 241.80: implications to maltose excretion by a green alga.</title>
        <authorList>
            <person name="Arriola M.B."/>
            <person name="Velmurugan N."/>
            <person name="Zhang Y."/>
            <person name="Plunkett M.H."/>
            <person name="Hondzo H."/>
            <person name="Barney B.M."/>
        </authorList>
    </citation>
    <scope>NUCLEOTIDE SEQUENCE [LARGE SCALE GENOMIC DNA]</scope>
    <source>
        <strain evidence="3">UTEX 1602</strain>
    </source>
</reference>
<dbReference type="OrthoDB" id="10688051at2759"/>
<feature type="compositionally biased region" description="Low complexity" evidence="1">
    <location>
        <begin position="698"/>
        <end position="709"/>
    </location>
</feature>
<proteinExistence type="predicted"/>
<protein>
    <submittedName>
        <fullName evidence="2">Uncharacterized protein</fullName>
    </submittedName>
</protein>